<proteinExistence type="predicted"/>
<name>A0A832G7T5_9BACT</name>
<dbReference type="EMBL" id="DSVI01000020">
    <property type="protein sequence ID" value="HGT48858.1"/>
    <property type="molecule type" value="Genomic_DNA"/>
</dbReference>
<organism evidence="1">
    <name type="scientific">Ignavibacterium album</name>
    <dbReference type="NCBI Taxonomy" id="591197"/>
    <lineage>
        <taxon>Bacteria</taxon>
        <taxon>Pseudomonadati</taxon>
        <taxon>Ignavibacteriota</taxon>
        <taxon>Ignavibacteria</taxon>
        <taxon>Ignavibacteriales</taxon>
        <taxon>Ignavibacteriaceae</taxon>
        <taxon>Ignavibacterium</taxon>
    </lineage>
</organism>
<dbReference type="AlphaFoldDB" id="A0A832G7T5"/>
<reference evidence="1" key="1">
    <citation type="journal article" date="2020" name="mSystems">
        <title>Genome- and Community-Level Interaction Insights into Carbon Utilization and Element Cycling Functions of Hydrothermarchaeota in Hydrothermal Sediment.</title>
        <authorList>
            <person name="Zhou Z."/>
            <person name="Liu Y."/>
            <person name="Xu W."/>
            <person name="Pan J."/>
            <person name="Luo Z.H."/>
            <person name="Li M."/>
        </authorList>
    </citation>
    <scope>NUCLEOTIDE SEQUENCE [LARGE SCALE GENOMIC DNA]</scope>
    <source>
        <strain evidence="1">SpSt-500</strain>
    </source>
</reference>
<sequence>MSLISFQHNFLDSVEAYTERKLHHKFFLQQLIDETTKYKLYDMFEELAFTGKYVNGLLRAVKIGQSNPDVTNLQMIKEDLMKNMEKVISLIKEITSNLAAEQMNEIKVKFIELSREQFTNLTQLIDDLDQVKKYLNHLKRADN</sequence>
<protein>
    <submittedName>
        <fullName evidence="1">Uncharacterized protein</fullName>
    </submittedName>
</protein>
<accession>A0A832G7T5</accession>
<evidence type="ECO:0000313" key="1">
    <source>
        <dbReference type="EMBL" id="HGT48858.1"/>
    </source>
</evidence>
<gene>
    <name evidence="1" type="ORF">ENS56_12545</name>
</gene>
<comment type="caution">
    <text evidence="1">The sequence shown here is derived from an EMBL/GenBank/DDBJ whole genome shotgun (WGS) entry which is preliminary data.</text>
</comment>